<feature type="domain" description="SSD" evidence="11">
    <location>
        <begin position="626"/>
        <end position="680"/>
    </location>
</feature>
<feature type="signal peptide" evidence="10">
    <location>
        <begin position="1"/>
        <end position="26"/>
    </location>
</feature>
<evidence type="ECO:0000256" key="6">
    <source>
        <dbReference type="ARBA" id="ARBA00023055"/>
    </source>
</evidence>
<evidence type="ECO:0000256" key="5">
    <source>
        <dbReference type="ARBA" id="ARBA00022989"/>
    </source>
</evidence>
<feature type="transmembrane region" description="Helical" evidence="9">
    <location>
        <begin position="627"/>
        <end position="646"/>
    </location>
</feature>
<organism evidence="12 13">
    <name type="scientific">Prunus yedoensis var. nudiflora</name>
    <dbReference type="NCBI Taxonomy" id="2094558"/>
    <lineage>
        <taxon>Eukaryota</taxon>
        <taxon>Viridiplantae</taxon>
        <taxon>Streptophyta</taxon>
        <taxon>Embryophyta</taxon>
        <taxon>Tracheophyta</taxon>
        <taxon>Spermatophyta</taxon>
        <taxon>Magnoliopsida</taxon>
        <taxon>eudicotyledons</taxon>
        <taxon>Gunneridae</taxon>
        <taxon>Pentapetalae</taxon>
        <taxon>rosids</taxon>
        <taxon>fabids</taxon>
        <taxon>Rosales</taxon>
        <taxon>Rosaceae</taxon>
        <taxon>Amygdaloideae</taxon>
        <taxon>Amygdaleae</taxon>
        <taxon>Prunus</taxon>
    </lineage>
</organism>
<keyword evidence="13" id="KW-1185">Reference proteome</keyword>
<keyword evidence="5 9" id="KW-1133">Transmembrane helix</keyword>
<evidence type="ECO:0000313" key="12">
    <source>
        <dbReference type="EMBL" id="PQQ12644.1"/>
    </source>
</evidence>
<evidence type="ECO:0000256" key="3">
    <source>
        <dbReference type="ARBA" id="ARBA00022692"/>
    </source>
</evidence>
<evidence type="ECO:0000313" key="13">
    <source>
        <dbReference type="Proteomes" id="UP000250321"/>
    </source>
</evidence>
<keyword evidence="2" id="KW-0813">Transport</keyword>
<protein>
    <submittedName>
        <fullName evidence="12">Niemann-Pick C1 protein-like</fullName>
    </submittedName>
</protein>
<feature type="chain" id="PRO_5016444520" evidence="10">
    <location>
        <begin position="27"/>
        <end position="680"/>
    </location>
</feature>
<evidence type="ECO:0000259" key="11">
    <source>
        <dbReference type="PROSITE" id="PS50156"/>
    </source>
</evidence>
<dbReference type="Pfam" id="PF16414">
    <property type="entry name" value="NPC1_N"/>
    <property type="match status" value="1"/>
</dbReference>
<accession>A0A314Z597</accession>
<keyword evidence="6" id="KW-0445">Lipid transport</keyword>
<evidence type="ECO:0000256" key="4">
    <source>
        <dbReference type="ARBA" id="ARBA00022729"/>
    </source>
</evidence>
<dbReference type="GO" id="GO:0016020">
    <property type="term" value="C:membrane"/>
    <property type="evidence" value="ECO:0007669"/>
    <property type="project" value="UniProtKB-SubCell"/>
</dbReference>
<dbReference type="Proteomes" id="UP000250321">
    <property type="component" value="Unassembled WGS sequence"/>
</dbReference>
<sequence>MALRPGLVLSISLLQVVLCFLSLAYAQTSVTSNATAGVRHSEEYCAMYGICGKRSDGKYLNCPFGSPSVKPDDLLSSKVQSLCPTITGNVCCTETQFDTLRSQVQQAIPFLVGCPACLRNFLNLFCELTCSPSQSLFINVTSVAKVNNNLTVDGIDFYITDAYGEGLYDSCKDVKFGTMNSRAMEFIGAGAKNFKEWFTFIGRQAPSNVPGSPYAIRFSSSVTESSAMKPMNVSTYSCGDNSLGCSCGDCPSSTVCSNTVSPVSRKGGSCSVRIGSVKAKCIDLAVAILYIVLVSVFFGWGRRMKILRCRCLKMLLTLEMVSNFQLCKDTCQNFQVTAIPCRMIATYQIFMLVKAEMVSYLKDYILMYRRYGTWVARNPIIVLCSSLALVLLLCLGLIRFKVETRPEKLWVGPGSKAAEEKNFFDSHLAPFYRIEQLILATIPEVKHGSSPSIVTEDNIKLLFEIQKKVDGIKANYSGSVISLADICMKPMDKDCATQSVLQYFKMNPANYDDYGGVEHLKYCFEHYSSADKCMSAFKGPLDPSTALGGFSGKNYSEATAFLVTYPVNNAISKEENETERAVAWEKAFIKLAKDELLQMVQSRNLTLSFSSESSVEEELKRESSADAITILISYLVMFAYISLTLGDSPRLSSFYISSKVLLGLSGVVLVMLSVLGSVGF</sequence>
<name>A0A314Z597_PRUYE</name>
<dbReference type="STRING" id="2094558.A0A314Z597"/>
<reference evidence="12 13" key="1">
    <citation type="submission" date="2018-02" db="EMBL/GenBank/DDBJ databases">
        <title>Draft genome of wild Prunus yedoensis var. nudiflora.</title>
        <authorList>
            <person name="Baek S."/>
            <person name="Kim J.-H."/>
            <person name="Choi K."/>
            <person name="Kim G.-B."/>
            <person name="Cho A."/>
            <person name="Jang H."/>
            <person name="Shin C.-H."/>
            <person name="Yu H.-J."/>
            <person name="Mun J.-H."/>
        </authorList>
    </citation>
    <scope>NUCLEOTIDE SEQUENCE [LARGE SCALE GENOMIC DNA]</scope>
    <source>
        <strain evidence="13">cv. Jeju island</strain>
        <tissue evidence="12">Leaf</tissue>
    </source>
</reference>
<dbReference type="InterPro" id="IPR053956">
    <property type="entry name" value="NPC1_MLD"/>
</dbReference>
<evidence type="ECO:0000256" key="2">
    <source>
        <dbReference type="ARBA" id="ARBA00022448"/>
    </source>
</evidence>
<keyword evidence="7 9" id="KW-0472">Membrane</keyword>
<feature type="transmembrane region" description="Helical" evidence="9">
    <location>
        <begin position="282"/>
        <end position="300"/>
    </location>
</feature>
<dbReference type="GO" id="GO:0032934">
    <property type="term" value="F:sterol binding"/>
    <property type="evidence" value="ECO:0007669"/>
    <property type="project" value="TreeGrafter"/>
</dbReference>
<dbReference type="PROSITE" id="PS50156">
    <property type="entry name" value="SSD"/>
    <property type="match status" value="1"/>
</dbReference>
<keyword evidence="8" id="KW-1015">Disulfide bond</keyword>
<dbReference type="InterPro" id="IPR032190">
    <property type="entry name" value="NPC1_N"/>
</dbReference>
<keyword evidence="3 9" id="KW-0812">Transmembrane</keyword>
<feature type="transmembrane region" description="Helical" evidence="9">
    <location>
        <begin position="652"/>
        <end position="675"/>
    </location>
</feature>
<dbReference type="GO" id="GO:0015918">
    <property type="term" value="P:sterol transport"/>
    <property type="evidence" value="ECO:0007669"/>
    <property type="project" value="TreeGrafter"/>
</dbReference>
<dbReference type="AlphaFoldDB" id="A0A314Z597"/>
<dbReference type="Pfam" id="PF22314">
    <property type="entry name" value="NPC1_MLD"/>
    <property type="match status" value="1"/>
</dbReference>
<comment type="subcellular location">
    <subcellularLocation>
        <location evidence="1">Membrane</location>
        <topology evidence="1">Multi-pass membrane protein</topology>
    </subcellularLocation>
</comment>
<evidence type="ECO:0000256" key="10">
    <source>
        <dbReference type="SAM" id="SignalP"/>
    </source>
</evidence>
<comment type="caution">
    <text evidence="12">The sequence shown here is derived from an EMBL/GenBank/DDBJ whole genome shotgun (WGS) entry which is preliminary data.</text>
</comment>
<dbReference type="PANTHER" id="PTHR45727:SF2">
    <property type="entry name" value="NPC INTRACELLULAR CHOLESTEROL TRANSPORTER 1"/>
    <property type="match status" value="1"/>
</dbReference>
<dbReference type="InterPro" id="IPR000731">
    <property type="entry name" value="SSD"/>
</dbReference>
<evidence type="ECO:0000256" key="7">
    <source>
        <dbReference type="ARBA" id="ARBA00023136"/>
    </source>
</evidence>
<evidence type="ECO:0000256" key="8">
    <source>
        <dbReference type="ARBA" id="ARBA00023157"/>
    </source>
</evidence>
<dbReference type="PANTHER" id="PTHR45727">
    <property type="entry name" value="NPC INTRACELLULAR CHOLESTEROL TRANSPORTER 1"/>
    <property type="match status" value="1"/>
</dbReference>
<keyword evidence="4 10" id="KW-0732">Signal</keyword>
<feature type="transmembrane region" description="Helical" evidence="9">
    <location>
        <begin position="380"/>
        <end position="398"/>
    </location>
</feature>
<evidence type="ECO:0000256" key="1">
    <source>
        <dbReference type="ARBA" id="ARBA00004141"/>
    </source>
</evidence>
<gene>
    <name evidence="12" type="ORF">Pyn_04032</name>
</gene>
<dbReference type="OrthoDB" id="6510177at2759"/>
<evidence type="ECO:0000256" key="9">
    <source>
        <dbReference type="SAM" id="Phobius"/>
    </source>
</evidence>
<dbReference type="EMBL" id="PJQY01000339">
    <property type="protein sequence ID" value="PQQ12644.1"/>
    <property type="molecule type" value="Genomic_DNA"/>
</dbReference>
<proteinExistence type="predicted"/>